<dbReference type="PANTHER" id="PTHR18866:SF33">
    <property type="entry name" value="METHYLCROTONOYL-COA CARBOXYLASE SUBUNIT ALPHA, MITOCHONDRIAL-RELATED"/>
    <property type="match status" value="1"/>
</dbReference>
<evidence type="ECO:0000313" key="3">
    <source>
        <dbReference type="EMBL" id="SNS67962.1"/>
    </source>
</evidence>
<dbReference type="SUPFAM" id="SSF51230">
    <property type="entry name" value="Single hybrid motif"/>
    <property type="match status" value="1"/>
</dbReference>
<dbReference type="InterPro" id="IPR011053">
    <property type="entry name" value="Single_hybrid_motif"/>
</dbReference>
<dbReference type="AlphaFoldDB" id="A0A239GGT4"/>
<dbReference type="InterPro" id="IPR001882">
    <property type="entry name" value="Biotin_BS"/>
</dbReference>
<keyword evidence="1" id="KW-0092">Biotin</keyword>
<sequence length="187" mass="20508">MSRSAPNTSLSTLDGNVEGDAGTAQVHIEELGEQRYQAVFADGRTLLLEVLRQDELSRHATRLALNVEGRRQTVHVTSTGTHTAILDHAGNRREISWHSARRRNAGASSGRRDFGNSLLAPMPARVLEILVDVDSLVEENQPLLRIEAMKMVMTLSAPGRRRIEALHVQADDSVLAGQLLITFAQAD</sequence>
<evidence type="ECO:0000259" key="2">
    <source>
        <dbReference type="PROSITE" id="PS50968"/>
    </source>
</evidence>
<gene>
    <name evidence="3" type="ORF">SAMN05444352_112146</name>
</gene>
<evidence type="ECO:0000256" key="1">
    <source>
        <dbReference type="ARBA" id="ARBA00023267"/>
    </source>
</evidence>
<dbReference type="Pfam" id="PF00364">
    <property type="entry name" value="Biotin_lipoyl"/>
    <property type="match status" value="1"/>
</dbReference>
<name>A0A239GGT4_9PSED</name>
<organism evidence="3 4">
    <name type="scientific">Pseudomonas japonica</name>
    <dbReference type="NCBI Taxonomy" id="256466"/>
    <lineage>
        <taxon>Bacteria</taxon>
        <taxon>Pseudomonadati</taxon>
        <taxon>Pseudomonadota</taxon>
        <taxon>Gammaproteobacteria</taxon>
        <taxon>Pseudomonadales</taxon>
        <taxon>Pseudomonadaceae</taxon>
        <taxon>Pseudomonas</taxon>
    </lineage>
</organism>
<evidence type="ECO:0000313" key="4">
    <source>
        <dbReference type="Proteomes" id="UP000198407"/>
    </source>
</evidence>
<dbReference type="PANTHER" id="PTHR18866">
    <property type="entry name" value="CARBOXYLASE:PYRUVATE/ACETYL-COA/PROPIONYL-COA CARBOXYLASE"/>
    <property type="match status" value="1"/>
</dbReference>
<keyword evidence="4" id="KW-1185">Reference proteome</keyword>
<dbReference type="STRING" id="1215104.GCA_000730585_04225"/>
<dbReference type="InterPro" id="IPR000089">
    <property type="entry name" value="Biotin_lipoyl"/>
</dbReference>
<proteinExistence type="predicted"/>
<feature type="domain" description="Lipoyl-binding" evidence="2">
    <location>
        <begin position="111"/>
        <end position="184"/>
    </location>
</feature>
<dbReference type="PROSITE" id="PS00188">
    <property type="entry name" value="BIOTIN"/>
    <property type="match status" value="1"/>
</dbReference>
<dbReference type="InterPro" id="IPR050856">
    <property type="entry name" value="Biotin_carboxylase_complex"/>
</dbReference>
<dbReference type="CDD" id="cd06850">
    <property type="entry name" value="biotinyl_domain"/>
    <property type="match status" value="1"/>
</dbReference>
<dbReference type="Proteomes" id="UP000198407">
    <property type="component" value="Unassembled WGS sequence"/>
</dbReference>
<accession>A0A239GGT4</accession>
<dbReference type="PROSITE" id="PS50968">
    <property type="entry name" value="BIOTINYL_LIPOYL"/>
    <property type="match status" value="1"/>
</dbReference>
<reference evidence="4" key="1">
    <citation type="submission" date="2017-06" db="EMBL/GenBank/DDBJ databases">
        <authorList>
            <person name="Varghese N."/>
            <person name="Submissions S."/>
        </authorList>
    </citation>
    <scope>NUCLEOTIDE SEQUENCE [LARGE SCALE GENOMIC DNA]</scope>
    <source>
        <strain evidence="4">DSM 22348</strain>
    </source>
</reference>
<dbReference type="RefSeq" id="WP_167335842.1">
    <property type="nucleotide sequence ID" value="NZ_FZOL01000012.1"/>
</dbReference>
<dbReference type="EMBL" id="FZOL01000012">
    <property type="protein sequence ID" value="SNS67962.1"/>
    <property type="molecule type" value="Genomic_DNA"/>
</dbReference>
<protein>
    <submittedName>
        <fullName evidence="3">Biotin-requiring enzyme</fullName>
    </submittedName>
</protein>
<dbReference type="Gene3D" id="2.40.50.100">
    <property type="match status" value="1"/>
</dbReference>